<reference evidence="1" key="1">
    <citation type="submission" date="2020-06" db="EMBL/GenBank/DDBJ databases">
        <authorList>
            <consortium name="Plant Systems Biology data submission"/>
        </authorList>
    </citation>
    <scope>NUCLEOTIDE SEQUENCE</scope>
    <source>
        <strain evidence="1">D6</strain>
    </source>
</reference>
<evidence type="ECO:0000313" key="2">
    <source>
        <dbReference type="Proteomes" id="UP001153069"/>
    </source>
</evidence>
<keyword evidence="2" id="KW-1185">Reference proteome</keyword>
<comment type="caution">
    <text evidence="1">The sequence shown here is derived from an EMBL/GenBank/DDBJ whole genome shotgun (WGS) entry which is preliminary data.</text>
</comment>
<gene>
    <name evidence="1" type="ORF">SEMRO_2553_G331020.1</name>
</gene>
<proteinExistence type="predicted"/>
<name>A0A9N8HXR7_9STRA</name>
<accession>A0A9N8HXR7</accession>
<sequence length="319" mass="36062">MSLDKASNRRTSWVETHPTAYAAIERVVDENDYELRRDLENAFFKYAIEGVAVLLPSRTKELIHTGVAALDISNSKPGILEFTAKIDEPLMIQAGIRFFGLQRVLERYLHESPKDGYGECFERVMLPGIQQKLQDLLVKQFPDDDFAGYFVSSRSSYGVLASVSGADDVAATVKWMQDAAGAKFEGLVPPFCYPDKHFGPDLVFLLWDKQYKKYRIVISQTKFRKESDQAHAMRTLVPEWLFHKKRGDPVKRGVGSIAKKVHPEWVSTRLSVAKKLTTESCVRLLVQYPANTNHDASPAQACHKDGWKPCVESKSEHVV</sequence>
<dbReference type="Proteomes" id="UP001153069">
    <property type="component" value="Unassembled WGS sequence"/>
</dbReference>
<dbReference type="EMBL" id="CAICTM010002551">
    <property type="protein sequence ID" value="CAB9529587.1"/>
    <property type="molecule type" value="Genomic_DNA"/>
</dbReference>
<protein>
    <submittedName>
        <fullName evidence="1">Uncharacterized protein</fullName>
    </submittedName>
</protein>
<dbReference type="AlphaFoldDB" id="A0A9N8HXR7"/>
<organism evidence="1 2">
    <name type="scientific">Seminavis robusta</name>
    <dbReference type="NCBI Taxonomy" id="568900"/>
    <lineage>
        <taxon>Eukaryota</taxon>
        <taxon>Sar</taxon>
        <taxon>Stramenopiles</taxon>
        <taxon>Ochrophyta</taxon>
        <taxon>Bacillariophyta</taxon>
        <taxon>Bacillariophyceae</taxon>
        <taxon>Bacillariophycidae</taxon>
        <taxon>Naviculales</taxon>
        <taxon>Naviculaceae</taxon>
        <taxon>Seminavis</taxon>
    </lineage>
</organism>
<evidence type="ECO:0000313" key="1">
    <source>
        <dbReference type="EMBL" id="CAB9529587.1"/>
    </source>
</evidence>